<proteinExistence type="predicted"/>
<gene>
    <name evidence="1" type="ORF">C7S16_3536</name>
</gene>
<evidence type="ECO:0000313" key="2">
    <source>
        <dbReference type="Proteomes" id="UP001272137"/>
    </source>
</evidence>
<dbReference type="AlphaFoldDB" id="A0AAW9D2Q6"/>
<name>A0AAW9D2Q6_BURTH</name>
<reference evidence="1" key="1">
    <citation type="submission" date="2018-08" db="EMBL/GenBank/DDBJ databases">
        <title>Identification of Burkholderia cepacia strains that express a Burkholderia pseudomallei-like capsular polysaccharide.</title>
        <authorList>
            <person name="Burtnick M.N."/>
            <person name="Vongsouvath M."/>
            <person name="Newton P."/>
            <person name="Wuthiekanun V."/>
            <person name="Limmathurotsakul D."/>
            <person name="Brett P.J."/>
            <person name="Chantratita N."/>
            <person name="Dance D.A."/>
        </authorList>
    </citation>
    <scope>NUCLEOTIDE SEQUENCE</scope>
    <source>
        <strain evidence="1">SBXCC001</strain>
    </source>
</reference>
<protein>
    <submittedName>
        <fullName evidence="1">Uncharacterized protein</fullName>
    </submittedName>
</protein>
<evidence type="ECO:0000313" key="1">
    <source>
        <dbReference type="EMBL" id="MDW9255943.1"/>
    </source>
</evidence>
<comment type="caution">
    <text evidence="1">The sequence shown here is derived from an EMBL/GenBank/DDBJ whole genome shotgun (WGS) entry which is preliminary data.</text>
</comment>
<organism evidence="1 2">
    <name type="scientific">Burkholderia thailandensis</name>
    <dbReference type="NCBI Taxonomy" id="57975"/>
    <lineage>
        <taxon>Bacteria</taxon>
        <taxon>Pseudomonadati</taxon>
        <taxon>Pseudomonadota</taxon>
        <taxon>Betaproteobacteria</taxon>
        <taxon>Burkholderiales</taxon>
        <taxon>Burkholderiaceae</taxon>
        <taxon>Burkholderia</taxon>
        <taxon>pseudomallei group</taxon>
    </lineage>
</organism>
<accession>A0AAW9D2Q6</accession>
<dbReference type="Proteomes" id="UP001272137">
    <property type="component" value="Unassembled WGS sequence"/>
</dbReference>
<sequence length="54" mass="5528">MDAIASELCALSHIRVRAARDAGVRGHRAKGAHACGGAVRAGSAAWDGWAGWAE</sequence>
<dbReference type="EMBL" id="QXCT01000002">
    <property type="protein sequence ID" value="MDW9255943.1"/>
    <property type="molecule type" value="Genomic_DNA"/>
</dbReference>